<evidence type="ECO:0000313" key="8">
    <source>
        <dbReference type="Proteomes" id="UP000236569"/>
    </source>
</evidence>
<dbReference type="Pfam" id="PF08240">
    <property type="entry name" value="ADH_N"/>
    <property type="match status" value="1"/>
</dbReference>
<keyword evidence="2 5" id="KW-0479">Metal-binding</keyword>
<dbReference type="AlphaFoldDB" id="A0A2I9DTQ6"/>
<dbReference type="InterPro" id="IPR002328">
    <property type="entry name" value="ADH_Zn_CS"/>
</dbReference>
<dbReference type="Gene3D" id="3.90.180.10">
    <property type="entry name" value="Medium-chain alcohol dehydrogenases, catalytic domain"/>
    <property type="match status" value="1"/>
</dbReference>
<dbReference type="PANTHER" id="PTHR42813:SF7">
    <property type="entry name" value="ALCOHOL DEHYDROGENASE (ZN-DEPENDENT)-RELATED"/>
    <property type="match status" value="1"/>
</dbReference>
<dbReference type="Gene3D" id="3.40.50.720">
    <property type="entry name" value="NAD(P)-binding Rossmann-like Domain"/>
    <property type="match status" value="1"/>
</dbReference>
<keyword evidence="3 5" id="KW-0862">Zinc</keyword>
<accession>A0A2I9DTQ6</accession>
<evidence type="ECO:0000259" key="6">
    <source>
        <dbReference type="SMART" id="SM00829"/>
    </source>
</evidence>
<protein>
    <submittedName>
        <fullName evidence="7">Alcohol dehydrogenase GroES domain-containing protein</fullName>
    </submittedName>
</protein>
<evidence type="ECO:0000256" key="1">
    <source>
        <dbReference type="ARBA" id="ARBA00001947"/>
    </source>
</evidence>
<dbReference type="InterPro" id="IPR013154">
    <property type="entry name" value="ADH-like_N"/>
</dbReference>
<dbReference type="SUPFAM" id="SSF50129">
    <property type="entry name" value="GroES-like"/>
    <property type="match status" value="1"/>
</dbReference>
<proteinExistence type="inferred from homology"/>
<keyword evidence="4" id="KW-0560">Oxidoreductase</keyword>
<dbReference type="EMBL" id="BFAG01000007">
    <property type="protein sequence ID" value="GBF06037.1"/>
    <property type="molecule type" value="Genomic_DNA"/>
</dbReference>
<dbReference type="SUPFAM" id="SSF51735">
    <property type="entry name" value="NAD(P)-binding Rossmann-fold domains"/>
    <property type="match status" value="1"/>
</dbReference>
<feature type="domain" description="Enoyl reductase (ER)" evidence="6">
    <location>
        <begin position="8"/>
        <end position="308"/>
    </location>
</feature>
<sequence>MKAVVWHGIGDIRLDDVPEPRIEQPTDATVRLTASAICGTDLHFVRGTGGEMVPGTILGHEGVGIVEEVGPDVRNFRPGDRVVIPSTIACGYCSYCRAGYYAQCDTANPHGPLAGTAFYGGPKMSGPFQGLQAEKARIPFAATNLVKVPDSVTDQQAILVSDIFPTGYFGADLADIKPGHTVAVFGCGPVGQFTITSAKLMGAGRVFAIDRIPSRLDTARYQGAETINFDEEDPVEALRRLTGGIGVDCAIDVVGVDAKHADHGPAAAQARQEEGQFEQEVQQVAPQGTAWNAGNAPSQALEWAVQGLAKAGTLSIIGVYPQTMQSFPIGMAMNKNLTIRMGNCNHRKYIPDLLDLIQSGALDPEKLLSQVEEMHTAVEAYHAFDERQPGWLKVELVPGM</sequence>
<evidence type="ECO:0000256" key="4">
    <source>
        <dbReference type="ARBA" id="ARBA00023002"/>
    </source>
</evidence>
<dbReference type="CDD" id="cd08283">
    <property type="entry name" value="FDH_like_1"/>
    <property type="match status" value="1"/>
</dbReference>
<dbReference type="Pfam" id="PF00107">
    <property type="entry name" value="ADH_zinc_N"/>
    <property type="match status" value="1"/>
</dbReference>
<dbReference type="SMART" id="SM00829">
    <property type="entry name" value="PKS_ER"/>
    <property type="match status" value="1"/>
</dbReference>
<evidence type="ECO:0000256" key="3">
    <source>
        <dbReference type="ARBA" id="ARBA00022833"/>
    </source>
</evidence>
<dbReference type="GO" id="GO:0008270">
    <property type="term" value="F:zinc ion binding"/>
    <property type="evidence" value="ECO:0007669"/>
    <property type="project" value="InterPro"/>
</dbReference>
<dbReference type="PANTHER" id="PTHR42813">
    <property type="entry name" value="ZINC-TYPE ALCOHOL DEHYDROGENASE-LIKE"/>
    <property type="match status" value="1"/>
</dbReference>
<dbReference type="GO" id="GO:0016491">
    <property type="term" value="F:oxidoreductase activity"/>
    <property type="evidence" value="ECO:0007669"/>
    <property type="project" value="UniProtKB-KW"/>
</dbReference>
<evidence type="ECO:0000256" key="2">
    <source>
        <dbReference type="ARBA" id="ARBA00022723"/>
    </source>
</evidence>
<dbReference type="InterPro" id="IPR013149">
    <property type="entry name" value="ADH-like_C"/>
</dbReference>
<comment type="caution">
    <text evidence="7">The sequence shown here is derived from an EMBL/GenBank/DDBJ whole genome shotgun (WGS) entry which is preliminary data.</text>
</comment>
<dbReference type="InterPro" id="IPR020843">
    <property type="entry name" value="ER"/>
</dbReference>
<comment type="cofactor">
    <cofactor evidence="1 5">
        <name>Zn(2+)</name>
        <dbReference type="ChEBI" id="CHEBI:29105"/>
    </cofactor>
</comment>
<dbReference type="OrthoDB" id="9769198at2"/>
<keyword evidence="8" id="KW-1185">Reference proteome</keyword>
<dbReference type="InterPro" id="IPR011032">
    <property type="entry name" value="GroES-like_sf"/>
</dbReference>
<comment type="similarity">
    <text evidence="5">Belongs to the zinc-containing alcohol dehydrogenase family.</text>
</comment>
<evidence type="ECO:0000256" key="5">
    <source>
        <dbReference type="RuleBase" id="RU361277"/>
    </source>
</evidence>
<evidence type="ECO:0000313" key="7">
    <source>
        <dbReference type="EMBL" id="GBF06037.1"/>
    </source>
</evidence>
<gene>
    <name evidence="7" type="ORF">DAERI_070035</name>
</gene>
<dbReference type="PROSITE" id="PS00059">
    <property type="entry name" value="ADH_ZINC"/>
    <property type="match status" value="1"/>
</dbReference>
<dbReference type="Proteomes" id="UP000236569">
    <property type="component" value="Unassembled WGS sequence"/>
</dbReference>
<organism evidence="7 8">
    <name type="scientific">Deinococcus aerius</name>
    <dbReference type="NCBI Taxonomy" id="200253"/>
    <lineage>
        <taxon>Bacteria</taxon>
        <taxon>Thermotogati</taxon>
        <taxon>Deinococcota</taxon>
        <taxon>Deinococci</taxon>
        <taxon>Deinococcales</taxon>
        <taxon>Deinococcaceae</taxon>
        <taxon>Deinococcus</taxon>
    </lineage>
</organism>
<dbReference type="InterPro" id="IPR036291">
    <property type="entry name" value="NAD(P)-bd_dom_sf"/>
</dbReference>
<name>A0A2I9DTQ6_9DEIO</name>
<dbReference type="RefSeq" id="WP_103129449.1">
    <property type="nucleotide sequence ID" value="NZ_BFAG01000007.1"/>
</dbReference>
<reference evidence="8" key="1">
    <citation type="submission" date="2018-01" db="EMBL/GenBank/DDBJ databases">
        <title>Draft Genome Sequence of the Radioresistant Bacterium Deinococcus aerius TR0125, Isolated from the Higher Atmosphere above Japan.</title>
        <authorList>
            <person name="Satoh K."/>
            <person name="Arai H."/>
            <person name="Sanzen T."/>
            <person name="Kawaguchi Y."/>
            <person name="Hayashi H."/>
            <person name="Yokobori S."/>
            <person name="Yamagishi A."/>
            <person name="Oono Y."/>
            <person name="Narumi I."/>
        </authorList>
    </citation>
    <scope>NUCLEOTIDE SEQUENCE [LARGE SCALE GENOMIC DNA]</scope>
    <source>
        <strain evidence="8">TR0125</strain>
    </source>
</reference>